<organism evidence="2 3">
    <name type="scientific">Chryseolinea serpens</name>
    <dbReference type="NCBI Taxonomy" id="947013"/>
    <lineage>
        <taxon>Bacteria</taxon>
        <taxon>Pseudomonadati</taxon>
        <taxon>Bacteroidota</taxon>
        <taxon>Cytophagia</taxon>
        <taxon>Cytophagales</taxon>
        <taxon>Fulvivirgaceae</taxon>
        <taxon>Chryseolinea</taxon>
    </lineage>
</organism>
<reference evidence="2" key="1">
    <citation type="submission" date="2016-11" db="EMBL/GenBank/DDBJ databases">
        <authorList>
            <person name="Jaros S."/>
            <person name="Januszkiewicz K."/>
            <person name="Wedrychowicz H."/>
        </authorList>
    </citation>
    <scope>NUCLEOTIDE SEQUENCE [LARGE SCALE GENOMIC DNA]</scope>
    <source>
        <strain evidence="2">DSM 24574</strain>
    </source>
</reference>
<dbReference type="EMBL" id="FQWQ01000001">
    <property type="protein sequence ID" value="SHG54072.1"/>
    <property type="molecule type" value="Genomic_DNA"/>
</dbReference>
<proteinExistence type="predicted"/>
<keyword evidence="1" id="KW-0472">Membrane</keyword>
<dbReference type="AlphaFoldDB" id="A0A1M5KMM5"/>
<gene>
    <name evidence="2" type="ORF">SAMN04488109_0736</name>
</gene>
<protein>
    <submittedName>
        <fullName evidence="2">Uncharacterized protein</fullName>
    </submittedName>
</protein>
<evidence type="ECO:0000313" key="3">
    <source>
        <dbReference type="Proteomes" id="UP000184212"/>
    </source>
</evidence>
<evidence type="ECO:0000256" key="1">
    <source>
        <dbReference type="SAM" id="Phobius"/>
    </source>
</evidence>
<keyword evidence="1" id="KW-1133">Transmembrane helix</keyword>
<evidence type="ECO:0000313" key="2">
    <source>
        <dbReference type="EMBL" id="SHG54072.1"/>
    </source>
</evidence>
<sequence>MFRKLRELYREYKPYVRVDLIMYGVLILAIILYFIFASVFG</sequence>
<dbReference type="Proteomes" id="UP000184212">
    <property type="component" value="Unassembled WGS sequence"/>
</dbReference>
<keyword evidence="1" id="KW-0812">Transmembrane</keyword>
<dbReference type="STRING" id="947013.SAMN04488109_0736"/>
<accession>A0A1M5KMM5</accession>
<keyword evidence="3" id="KW-1185">Reference proteome</keyword>
<name>A0A1M5KMM5_9BACT</name>
<feature type="transmembrane region" description="Helical" evidence="1">
    <location>
        <begin position="20"/>
        <end position="40"/>
    </location>
</feature>